<dbReference type="Pfam" id="PF00294">
    <property type="entry name" value="PfkB"/>
    <property type="match status" value="1"/>
</dbReference>
<organism evidence="4 5">
    <name type="scientific">Oligosphaera ethanolica</name>
    <dbReference type="NCBI Taxonomy" id="760260"/>
    <lineage>
        <taxon>Bacteria</taxon>
        <taxon>Pseudomonadati</taxon>
        <taxon>Lentisphaerota</taxon>
        <taxon>Oligosphaeria</taxon>
        <taxon>Oligosphaerales</taxon>
        <taxon>Oligosphaeraceae</taxon>
        <taxon>Oligosphaera</taxon>
    </lineage>
</organism>
<sequence>MSVSFIGLGYCGWDHLCVLPHIPLDDKVKIDERMEQGGGPAATATYAAARLGVSSAFWSAVGDDAQGGQIIAALEAIGIDASGIRRRANCASPIAYCWIERESGKRSIAWSSGEVVPLSPSELPLDQLATAKVLHLDGHQTQAAIAAARFAREHGVLVSLDAGTVVPGIETLLELADIVISSEKFAQRLCPGVTPQAAARHFFGLGKTLFAGVTLGSQGSVGYDGQQDYFQPAFPTTVRDTTGAGDVFHGAFAASVIKLGRDWQECMRQASMTSAIKCTKLGGRTGIPDAETLRQALAAHK</sequence>
<keyword evidence="2" id="KW-0418">Kinase</keyword>
<protein>
    <submittedName>
        <fullName evidence="4">Ribokinase</fullName>
        <ecNumber evidence="4">2.7.1.15</ecNumber>
    </submittedName>
</protein>
<dbReference type="PROSITE" id="PS00584">
    <property type="entry name" value="PFKB_KINASES_2"/>
    <property type="match status" value="1"/>
</dbReference>
<dbReference type="PANTHER" id="PTHR42774:SF3">
    <property type="entry name" value="KETOHEXOKINASE"/>
    <property type="match status" value="1"/>
</dbReference>
<evidence type="ECO:0000313" key="5">
    <source>
        <dbReference type="Proteomes" id="UP001238163"/>
    </source>
</evidence>
<dbReference type="AlphaFoldDB" id="A0AAE3VK06"/>
<dbReference type="InterPro" id="IPR052562">
    <property type="entry name" value="Ketohexokinase-related"/>
</dbReference>
<dbReference type="Proteomes" id="UP001238163">
    <property type="component" value="Unassembled WGS sequence"/>
</dbReference>
<name>A0AAE3VK06_9BACT</name>
<gene>
    <name evidence="4" type="ORF">J3R75_003651</name>
</gene>
<dbReference type="RefSeq" id="WP_307264474.1">
    <property type="nucleotide sequence ID" value="NZ_JAUSVL010000001.1"/>
</dbReference>
<evidence type="ECO:0000259" key="3">
    <source>
        <dbReference type="Pfam" id="PF00294"/>
    </source>
</evidence>
<evidence type="ECO:0000256" key="2">
    <source>
        <dbReference type="ARBA" id="ARBA00022777"/>
    </source>
</evidence>
<dbReference type="InterPro" id="IPR029056">
    <property type="entry name" value="Ribokinase-like"/>
</dbReference>
<dbReference type="InterPro" id="IPR002173">
    <property type="entry name" value="Carboh/pur_kinase_PfkB_CS"/>
</dbReference>
<comment type="caution">
    <text evidence="4">The sequence shown here is derived from an EMBL/GenBank/DDBJ whole genome shotgun (WGS) entry which is preliminary data.</text>
</comment>
<keyword evidence="5" id="KW-1185">Reference proteome</keyword>
<evidence type="ECO:0000313" key="4">
    <source>
        <dbReference type="EMBL" id="MDQ0291544.1"/>
    </source>
</evidence>
<dbReference type="InterPro" id="IPR011611">
    <property type="entry name" value="PfkB_dom"/>
</dbReference>
<dbReference type="SUPFAM" id="SSF53613">
    <property type="entry name" value="Ribokinase-like"/>
    <property type="match status" value="1"/>
</dbReference>
<dbReference type="EMBL" id="JAUSVL010000001">
    <property type="protein sequence ID" value="MDQ0291544.1"/>
    <property type="molecule type" value="Genomic_DNA"/>
</dbReference>
<dbReference type="PANTHER" id="PTHR42774">
    <property type="entry name" value="PHOSPHOTRANSFERASE SYSTEM TRANSPORT PROTEIN"/>
    <property type="match status" value="1"/>
</dbReference>
<evidence type="ECO:0000256" key="1">
    <source>
        <dbReference type="ARBA" id="ARBA00022679"/>
    </source>
</evidence>
<dbReference type="GO" id="GO:0004747">
    <property type="term" value="F:ribokinase activity"/>
    <property type="evidence" value="ECO:0007669"/>
    <property type="project" value="UniProtKB-EC"/>
</dbReference>
<reference evidence="4" key="1">
    <citation type="submission" date="2023-07" db="EMBL/GenBank/DDBJ databases">
        <title>Genomic Encyclopedia of Type Strains, Phase IV (KMG-IV): sequencing the most valuable type-strain genomes for metagenomic binning, comparative biology and taxonomic classification.</title>
        <authorList>
            <person name="Goeker M."/>
        </authorList>
    </citation>
    <scope>NUCLEOTIDE SEQUENCE</scope>
    <source>
        <strain evidence="4">DSM 24202</strain>
    </source>
</reference>
<accession>A0AAE3VK06</accession>
<feature type="domain" description="Carbohydrate kinase PfkB" evidence="3">
    <location>
        <begin position="29"/>
        <end position="289"/>
    </location>
</feature>
<keyword evidence="1 4" id="KW-0808">Transferase</keyword>
<dbReference type="Gene3D" id="3.40.1190.20">
    <property type="match status" value="1"/>
</dbReference>
<proteinExistence type="predicted"/>
<dbReference type="EC" id="2.7.1.15" evidence="4"/>